<dbReference type="InParanoid" id="W4KII2"/>
<evidence type="ECO:0000313" key="1">
    <source>
        <dbReference type="EMBL" id="ETW85668.1"/>
    </source>
</evidence>
<accession>W4KII2</accession>
<dbReference type="EMBL" id="KI925455">
    <property type="protein sequence ID" value="ETW85668.1"/>
    <property type="molecule type" value="Genomic_DNA"/>
</dbReference>
<organism evidence="1 2">
    <name type="scientific">Heterobasidion irregulare (strain TC 32-1)</name>
    <dbReference type="NCBI Taxonomy" id="747525"/>
    <lineage>
        <taxon>Eukaryota</taxon>
        <taxon>Fungi</taxon>
        <taxon>Dikarya</taxon>
        <taxon>Basidiomycota</taxon>
        <taxon>Agaricomycotina</taxon>
        <taxon>Agaricomycetes</taxon>
        <taxon>Russulales</taxon>
        <taxon>Bondarzewiaceae</taxon>
        <taxon>Heterobasidion</taxon>
        <taxon>Heterobasidion annosum species complex</taxon>
    </lineage>
</organism>
<keyword evidence="2" id="KW-1185">Reference proteome</keyword>
<dbReference type="RefSeq" id="XP_009542503.1">
    <property type="nucleotide sequence ID" value="XM_009544208.1"/>
</dbReference>
<proteinExistence type="predicted"/>
<dbReference type="HOGENOM" id="CLU_804244_0_0_1"/>
<reference evidence="1 2" key="1">
    <citation type="journal article" date="2012" name="New Phytol.">
        <title>Insight into trade-off between wood decay and parasitism from the genome of a fungal forest pathogen.</title>
        <authorList>
            <person name="Olson A."/>
            <person name="Aerts A."/>
            <person name="Asiegbu F."/>
            <person name="Belbahri L."/>
            <person name="Bouzid O."/>
            <person name="Broberg A."/>
            <person name="Canback B."/>
            <person name="Coutinho P.M."/>
            <person name="Cullen D."/>
            <person name="Dalman K."/>
            <person name="Deflorio G."/>
            <person name="van Diepen L.T."/>
            <person name="Dunand C."/>
            <person name="Duplessis S."/>
            <person name="Durling M."/>
            <person name="Gonthier P."/>
            <person name="Grimwood J."/>
            <person name="Fossdal C.G."/>
            <person name="Hansson D."/>
            <person name="Henrissat B."/>
            <person name="Hietala A."/>
            <person name="Himmelstrand K."/>
            <person name="Hoffmeister D."/>
            <person name="Hogberg N."/>
            <person name="James T.Y."/>
            <person name="Karlsson M."/>
            <person name="Kohler A."/>
            <person name="Kues U."/>
            <person name="Lee Y.H."/>
            <person name="Lin Y.C."/>
            <person name="Lind M."/>
            <person name="Lindquist E."/>
            <person name="Lombard V."/>
            <person name="Lucas S."/>
            <person name="Lunden K."/>
            <person name="Morin E."/>
            <person name="Murat C."/>
            <person name="Park J."/>
            <person name="Raffaello T."/>
            <person name="Rouze P."/>
            <person name="Salamov A."/>
            <person name="Schmutz J."/>
            <person name="Solheim H."/>
            <person name="Stahlberg J."/>
            <person name="Velez H."/>
            <person name="de Vries R.P."/>
            <person name="Wiebenga A."/>
            <person name="Woodward S."/>
            <person name="Yakovlev I."/>
            <person name="Garbelotto M."/>
            <person name="Martin F."/>
            <person name="Grigoriev I.V."/>
            <person name="Stenlid J."/>
        </authorList>
    </citation>
    <scope>NUCLEOTIDE SEQUENCE [LARGE SCALE GENOMIC DNA]</scope>
    <source>
        <strain evidence="1 2">TC 32-1</strain>
    </source>
</reference>
<evidence type="ECO:0000313" key="2">
    <source>
        <dbReference type="Proteomes" id="UP000030671"/>
    </source>
</evidence>
<dbReference type="Proteomes" id="UP000030671">
    <property type="component" value="Unassembled WGS sequence"/>
</dbReference>
<name>W4KII2_HETIT</name>
<protein>
    <submittedName>
        <fullName evidence="1">Uncharacterized protein</fullName>
    </submittedName>
</protein>
<gene>
    <name evidence="1" type="ORF">HETIRDRAFT_168115</name>
</gene>
<dbReference type="AlphaFoldDB" id="W4KII2"/>
<dbReference type="KEGG" id="hir:HETIRDRAFT_168115"/>
<sequence length="345" mass="38482">MQELSHDVTRKYAPLVLPDSIHCQHNALLESSSTLYWDPPSHVQMTYDVGHGRSPDYGTQSIVSAVYSGSRYRLVGLSQHLTQGLAHHVNFHNDAMLHQDYHLISPVESAVHRDGDMDHQYMYYRSSYSSSVRFHQDAADASLSGYIPHQPAQSGISGDVEMTGTQGLHVPMNELMAHTEKQVAPSYFEDNSQSGTYLEETFGKESVKSLLFQDPSDPVIKSAPYNSNPPVHIVKQKLFIPYDRTKRTLQERSKNPLPSPTFFNCDDGAIGVSLGRARQGHGLAMNSNHSSPLGDRQTLQLKIWVHCLLPACLLKGAQSISIANRFTTPQSLTWTSNLQQNAQRI</sequence>
<dbReference type="GeneID" id="20668147"/>